<keyword evidence="2" id="KW-0472">Membrane</keyword>
<dbReference type="Proteomes" id="UP000196230">
    <property type="component" value="Unassembled WGS sequence"/>
</dbReference>
<evidence type="ECO:0000313" key="3">
    <source>
        <dbReference type="EMBL" id="SJN32535.1"/>
    </source>
</evidence>
<evidence type="ECO:0000256" key="1">
    <source>
        <dbReference type="SAM" id="MobiDB-lite"/>
    </source>
</evidence>
<keyword evidence="2" id="KW-1133">Transmembrane helix</keyword>
<feature type="compositionally biased region" description="Basic and acidic residues" evidence="1">
    <location>
        <begin position="7"/>
        <end position="17"/>
    </location>
</feature>
<evidence type="ECO:0000256" key="2">
    <source>
        <dbReference type="SAM" id="Phobius"/>
    </source>
</evidence>
<keyword evidence="2" id="KW-0812">Transmembrane</keyword>
<dbReference type="EMBL" id="FUKP01000063">
    <property type="protein sequence ID" value="SJN32535.1"/>
    <property type="molecule type" value="Genomic_DNA"/>
</dbReference>
<reference evidence="3 4" key="1">
    <citation type="submission" date="2017-02" db="EMBL/GenBank/DDBJ databases">
        <authorList>
            <person name="Peterson S.W."/>
        </authorList>
    </citation>
    <scope>NUCLEOTIDE SEQUENCE [LARGE SCALE GENOMIC DNA]</scope>
    <source>
        <strain evidence="3 4">2B3F</strain>
    </source>
</reference>
<feature type="transmembrane region" description="Helical" evidence="2">
    <location>
        <begin position="279"/>
        <end position="304"/>
    </location>
</feature>
<feature type="region of interest" description="Disordered" evidence="1">
    <location>
        <begin position="1"/>
        <end position="58"/>
    </location>
</feature>
<accession>A0A1R4JL53</accession>
<proteinExistence type="predicted"/>
<name>A0A1R4JL53_9MICC</name>
<gene>
    <name evidence="3" type="ORF">FM125_09105</name>
</gene>
<feature type="compositionally biased region" description="Low complexity" evidence="1">
    <location>
        <begin position="18"/>
        <end position="58"/>
    </location>
</feature>
<organism evidence="3 4">
    <name type="scientific">Micrococcus lylae</name>
    <dbReference type="NCBI Taxonomy" id="1273"/>
    <lineage>
        <taxon>Bacteria</taxon>
        <taxon>Bacillati</taxon>
        <taxon>Actinomycetota</taxon>
        <taxon>Actinomycetes</taxon>
        <taxon>Micrococcales</taxon>
        <taxon>Micrococcaceae</taxon>
        <taxon>Micrococcus</taxon>
    </lineage>
</organism>
<feature type="transmembrane region" description="Helical" evidence="2">
    <location>
        <begin position="365"/>
        <end position="389"/>
    </location>
</feature>
<evidence type="ECO:0000313" key="4">
    <source>
        <dbReference type="Proteomes" id="UP000196230"/>
    </source>
</evidence>
<sequence length="406" mass="42926">MVAVTEHPQHPLPDDGPRPSGSRPAPSSPRQAASGGSAAAGGSASPGERPTVGDGPAAGTATGTLVSLGVLVDPAIPDLGLEVLKADLHATYPDLEWQVSALPHHLDDEEGDSLDLLEIVRDRMLDEGWDLAVAVRNEPLEQGKHTLRSQVSPAHAVGVLALELVEEPVEAAVARVVGKILGLDNDEDDDAPTESERRAASRAARQLATDVEDRGREVPLLYAWRVGAANLGLLWQTIRANRPWMLAATLSKSLSAALAAGLLTLMTTDLWMLSAEYSGIQMALVGSLAILSVTISMIVGAKLWEKPRRKGEREQVMVFNIATVITVLIGVLVLHAALTLLSLAGALMFVDDTVFEEVTGDPATFWQYCKLAWFIGGLATIGSALGAGLEDDDDIREAIFTRGSAG</sequence>
<dbReference type="AlphaFoldDB" id="A0A1R4JL53"/>
<protein>
    <submittedName>
        <fullName evidence="3">Uncharacterized protein</fullName>
    </submittedName>
</protein>
<feature type="transmembrane region" description="Helical" evidence="2">
    <location>
        <begin position="316"/>
        <end position="345"/>
    </location>
</feature>
<feature type="transmembrane region" description="Helical" evidence="2">
    <location>
        <begin position="244"/>
        <end position="267"/>
    </location>
</feature>